<protein>
    <recommendedName>
        <fullName evidence="2">Sialidase domain-containing protein</fullName>
    </recommendedName>
</protein>
<evidence type="ECO:0000313" key="3">
    <source>
        <dbReference type="EMBL" id="CAD9208831.1"/>
    </source>
</evidence>
<sequence length="561" mass="61857">MRGPLTFAAAALLLIVVIRLSELYLFAAFHSLTVPAHFQAFDSSTLRNEMSPVGPIIDARPDSWASFRDAPVILSRSRARPQSPPSREEDHDPYTSHHYEDEKAEERPLPVVPKVEEFKPMITMSKLKEGMQSRGADKGLGEANAGGNIPEDPVLLTELIIAESDPNKQHTNQASSIVQVGPGDFLVAWFGGADVNAPDVAIWTARFRDGRWEPAREAVPPISRDHTVCGNHFSPPVPCKGQDSIWNPVLMRVSDEELLLFYKTGPHPSEWTGWMKRSQDGGQTWTHPAMLPPPITGPAKHKPIMLPNGVILAGASTESRRGDEKRLRQCWIDYSEDGGRTWQRHGPIPFNGGIAEPSLWIGDDMRVNMLARPASADADVQGRQAGFTQAAKGSGSSYLVHAKSDKTGLHWPNAAIAAKSLPPSDAAADVVRLRDSRLLIVHNNSTAWGRSSLLLSMSTDGGTTWQRVLQLEDALSTDTAHEYYHPSIIQAEDDTVHITYTYRRQNIRHMVVDPRALKPLATKRFGDAYAGVRGHYDTTGPKWRPAFKTKEGSLRIASGEL</sequence>
<dbReference type="EMBL" id="HBGG01021281">
    <property type="protein sequence ID" value="CAD9208831.1"/>
    <property type="molecule type" value="Transcribed_RNA"/>
</dbReference>
<accession>A0A7S1SWF3</accession>
<feature type="compositionally biased region" description="Basic and acidic residues" evidence="1">
    <location>
        <begin position="86"/>
        <end position="108"/>
    </location>
</feature>
<dbReference type="SUPFAM" id="SSF50939">
    <property type="entry name" value="Sialidases"/>
    <property type="match status" value="1"/>
</dbReference>
<dbReference type="Gene3D" id="2.120.10.10">
    <property type="match status" value="2"/>
</dbReference>
<proteinExistence type="predicted"/>
<dbReference type="InterPro" id="IPR036278">
    <property type="entry name" value="Sialidase_sf"/>
</dbReference>
<dbReference type="Pfam" id="PF13088">
    <property type="entry name" value="BNR_2"/>
    <property type="match status" value="1"/>
</dbReference>
<feature type="domain" description="Sialidase" evidence="2">
    <location>
        <begin position="183"/>
        <end position="498"/>
    </location>
</feature>
<name>A0A7S1SWF3_9CHLO</name>
<reference evidence="3" key="1">
    <citation type="submission" date="2021-01" db="EMBL/GenBank/DDBJ databases">
        <authorList>
            <person name="Corre E."/>
            <person name="Pelletier E."/>
            <person name="Niang G."/>
            <person name="Scheremetjew M."/>
            <person name="Finn R."/>
            <person name="Kale V."/>
            <person name="Holt S."/>
            <person name="Cochrane G."/>
            <person name="Meng A."/>
            <person name="Brown T."/>
            <person name="Cohen L."/>
        </authorList>
    </citation>
    <scope>NUCLEOTIDE SEQUENCE</scope>
    <source>
        <strain evidence="3">PLY429</strain>
    </source>
</reference>
<dbReference type="AlphaFoldDB" id="A0A7S1SWF3"/>
<feature type="region of interest" description="Disordered" evidence="1">
    <location>
        <begin position="75"/>
        <end position="108"/>
    </location>
</feature>
<gene>
    <name evidence="3" type="ORF">TCHU04912_LOCUS11069</name>
</gene>
<evidence type="ECO:0000256" key="1">
    <source>
        <dbReference type="SAM" id="MobiDB-lite"/>
    </source>
</evidence>
<evidence type="ECO:0000259" key="2">
    <source>
        <dbReference type="Pfam" id="PF13088"/>
    </source>
</evidence>
<dbReference type="PANTHER" id="PTHR43752:SF2">
    <property type="entry name" value="BNR_ASP-BOX REPEAT FAMILY PROTEIN"/>
    <property type="match status" value="1"/>
</dbReference>
<organism evidence="3">
    <name type="scientific">Tetraselmis chuii</name>
    <dbReference type="NCBI Taxonomy" id="63592"/>
    <lineage>
        <taxon>Eukaryota</taxon>
        <taxon>Viridiplantae</taxon>
        <taxon>Chlorophyta</taxon>
        <taxon>core chlorophytes</taxon>
        <taxon>Chlorodendrophyceae</taxon>
        <taxon>Chlorodendrales</taxon>
        <taxon>Chlorodendraceae</taxon>
        <taxon>Tetraselmis</taxon>
    </lineage>
</organism>
<dbReference type="PANTHER" id="PTHR43752">
    <property type="entry name" value="BNR/ASP-BOX REPEAT FAMILY PROTEIN"/>
    <property type="match status" value="1"/>
</dbReference>
<dbReference type="InterPro" id="IPR011040">
    <property type="entry name" value="Sialidase"/>
</dbReference>
<dbReference type="CDD" id="cd15482">
    <property type="entry name" value="Sialidase_non-viral"/>
    <property type="match status" value="1"/>
</dbReference>